<evidence type="ECO:0008006" key="3">
    <source>
        <dbReference type="Google" id="ProtNLM"/>
    </source>
</evidence>
<proteinExistence type="predicted"/>
<keyword evidence="2" id="KW-1185">Reference proteome</keyword>
<evidence type="ECO:0000313" key="2">
    <source>
        <dbReference type="Proteomes" id="UP001370490"/>
    </source>
</evidence>
<sequence length="199" mass="22163">MTTQWYLVKSSKGVNESIWVSPAEFGECNRNSIYFSDDYYGGHDMGFFSLDDNVVTECFQAHAQRIVPPPLWGLSHSLKASVHTRAEFENLLHVVKPNPKEMSHDRNEFAQGFRQRVSSPQNLDKIGRIIGPMKAEPRNPGPIQDQTVAHEEGGEFARVDTLLLVLGEINSLCFQESDGIGEVGIGIGFEIGEIELSNV</sequence>
<accession>A0AAN8V8W9</accession>
<dbReference type="EMBL" id="JBAMMX010000012">
    <property type="protein sequence ID" value="KAK6929690.1"/>
    <property type="molecule type" value="Genomic_DNA"/>
</dbReference>
<reference evidence="1 2" key="1">
    <citation type="submission" date="2023-12" db="EMBL/GenBank/DDBJ databases">
        <title>A high-quality genome assembly for Dillenia turbinata (Dilleniales).</title>
        <authorList>
            <person name="Chanderbali A."/>
        </authorList>
    </citation>
    <scope>NUCLEOTIDE SEQUENCE [LARGE SCALE GENOMIC DNA]</scope>
    <source>
        <strain evidence="1">LSX21</strain>
        <tissue evidence="1">Leaf</tissue>
    </source>
</reference>
<dbReference type="Proteomes" id="UP001370490">
    <property type="component" value="Unassembled WGS sequence"/>
</dbReference>
<comment type="caution">
    <text evidence="1">The sequence shown here is derived from an EMBL/GenBank/DDBJ whole genome shotgun (WGS) entry which is preliminary data.</text>
</comment>
<protein>
    <recommendedName>
        <fullName evidence="3">DUF295 domain-containing protein</fullName>
    </recommendedName>
</protein>
<organism evidence="1 2">
    <name type="scientific">Dillenia turbinata</name>
    <dbReference type="NCBI Taxonomy" id="194707"/>
    <lineage>
        <taxon>Eukaryota</taxon>
        <taxon>Viridiplantae</taxon>
        <taxon>Streptophyta</taxon>
        <taxon>Embryophyta</taxon>
        <taxon>Tracheophyta</taxon>
        <taxon>Spermatophyta</taxon>
        <taxon>Magnoliopsida</taxon>
        <taxon>eudicotyledons</taxon>
        <taxon>Gunneridae</taxon>
        <taxon>Pentapetalae</taxon>
        <taxon>Dilleniales</taxon>
        <taxon>Dilleniaceae</taxon>
        <taxon>Dillenia</taxon>
    </lineage>
</organism>
<gene>
    <name evidence="1" type="ORF">RJ641_003784</name>
</gene>
<dbReference type="AlphaFoldDB" id="A0AAN8V8W9"/>
<name>A0AAN8V8W9_9MAGN</name>
<evidence type="ECO:0000313" key="1">
    <source>
        <dbReference type="EMBL" id="KAK6929690.1"/>
    </source>
</evidence>